<name>A0AAQ3TT58_PASNO</name>
<organism evidence="2 3">
    <name type="scientific">Paspalum notatum var. saurae</name>
    <dbReference type="NCBI Taxonomy" id="547442"/>
    <lineage>
        <taxon>Eukaryota</taxon>
        <taxon>Viridiplantae</taxon>
        <taxon>Streptophyta</taxon>
        <taxon>Embryophyta</taxon>
        <taxon>Tracheophyta</taxon>
        <taxon>Spermatophyta</taxon>
        <taxon>Magnoliopsida</taxon>
        <taxon>Liliopsida</taxon>
        <taxon>Poales</taxon>
        <taxon>Poaceae</taxon>
        <taxon>PACMAD clade</taxon>
        <taxon>Panicoideae</taxon>
        <taxon>Andropogonodae</taxon>
        <taxon>Paspaleae</taxon>
        <taxon>Paspalinae</taxon>
        <taxon>Paspalum</taxon>
    </lineage>
</organism>
<accession>A0AAQ3TT58</accession>
<evidence type="ECO:0000259" key="1">
    <source>
        <dbReference type="Pfam" id="PF22936"/>
    </source>
</evidence>
<reference evidence="2 3" key="1">
    <citation type="submission" date="2024-02" db="EMBL/GenBank/DDBJ databases">
        <title>High-quality chromosome-scale genome assembly of Pensacola bahiagrass (Paspalum notatum Flugge var. saurae).</title>
        <authorList>
            <person name="Vega J.M."/>
            <person name="Podio M."/>
            <person name="Orjuela J."/>
            <person name="Siena L.A."/>
            <person name="Pessino S.C."/>
            <person name="Combes M.C."/>
            <person name="Mariac C."/>
            <person name="Albertini E."/>
            <person name="Pupilli F."/>
            <person name="Ortiz J.P.A."/>
            <person name="Leblanc O."/>
        </authorList>
    </citation>
    <scope>NUCLEOTIDE SEQUENCE [LARGE SCALE GENOMIC DNA]</scope>
    <source>
        <strain evidence="2">R1</strain>
        <tissue evidence="2">Leaf</tissue>
    </source>
</reference>
<dbReference type="Proteomes" id="UP001341281">
    <property type="component" value="Chromosome 06"/>
</dbReference>
<evidence type="ECO:0000313" key="3">
    <source>
        <dbReference type="Proteomes" id="UP001341281"/>
    </source>
</evidence>
<feature type="domain" description="Retrovirus-related Pol polyprotein from transposon TNT 1-94-like beta-barrel" evidence="1">
    <location>
        <begin position="337"/>
        <end position="411"/>
    </location>
</feature>
<sequence length="452" mass="50509">MEKPEVQAVTHKVRYLRGSLHYGFVYGKGKNDAKLWDTLTVIVKLLEQLKTTTEIVKYALEPNPIKLPGPENYVSWARHARLILSSHLYEGLLVSSEGDTKELNAQDKQINARVLVWLLSSMEPIVREQVKILAIVVDVWLSLESQFARKSNKMQATRIMHEITHLKQDSRSVTEYAEFDLRRQLIFSKAEWPSLDDIISSITEEETRLRHPAVDAHGGPDACAALSMKSKEEIKCDHCGAKGHKIERCFKLHGFPQDWKKGKTQPGRNRGGNWNKANHTASERELPVVDAQALEKYNSKLKLSEDPSSTHGSFTAASFQATSQGIKNAQVYTPRSWIIDSGATNHMTGASNFFTHYTPCSGKDKVRVADGSLALIIGRGSIKCTKTLSISPVLYVPNFPINRLSVSSITKSLNCRGWFVPSRCAFLELGIGRILGTGTMHNGLYYLDEGSD</sequence>
<dbReference type="AlphaFoldDB" id="A0AAQ3TT58"/>
<proteinExistence type="predicted"/>
<dbReference type="Pfam" id="PF22936">
    <property type="entry name" value="Pol_BBD"/>
    <property type="match status" value="1"/>
</dbReference>
<dbReference type="PANTHER" id="PTHR47481:SF27">
    <property type="entry name" value="CCHC-TYPE DOMAIN-CONTAINING PROTEIN"/>
    <property type="match status" value="1"/>
</dbReference>
<protein>
    <recommendedName>
        <fullName evidence="1">Retrovirus-related Pol polyprotein from transposon TNT 1-94-like beta-barrel domain-containing protein</fullName>
    </recommendedName>
</protein>
<gene>
    <name evidence="2" type="ORF">U9M48_027554</name>
</gene>
<evidence type="ECO:0000313" key="2">
    <source>
        <dbReference type="EMBL" id="WVZ80039.1"/>
    </source>
</evidence>
<dbReference type="PANTHER" id="PTHR47481">
    <property type="match status" value="1"/>
</dbReference>
<dbReference type="InterPro" id="IPR054722">
    <property type="entry name" value="PolX-like_BBD"/>
</dbReference>
<dbReference type="EMBL" id="CP144750">
    <property type="protein sequence ID" value="WVZ80039.1"/>
    <property type="molecule type" value="Genomic_DNA"/>
</dbReference>
<keyword evidence="3" id="KW-1185">Reference proteome</keyword>